<feature type="compositionally biased region" description="Polar residues" evidence="1">
    <location>
        <begin position="104"/>
        <end position="113"/>
    </location>
</feature>
<protein>
    <submittedName>
        <fullName evidence="2">Uncharacterized protein</fullName>
    </submittedName>
</protein>
<evidence type="ECO:0000313" key="2">
    <source>
        <dbReference type="EMBL" id="KAJ7061898.1"/>
    </source>
</evidence>
<dbReference type="Proteomes" id="UP001222325">
    <property type="component" value="Unassembled WGS sequence"/>
</dbReference>
<evidence type="ECO:0000313" key="3">
    <source>
        <dbReference type="Proteomes" id="UP001222325"/>
    </source>
</evidence>
<name>A0AAD6TL40_9AGAR</name>
<comment type="caution">
    <text evidence="2">The sequence shown here is derived from an EMBL/GenBank/DDBJ whole genome shotgun (WGS) entry which is preliminary data.</text>
</comment>
<reference evidence="2" key="1">
    <citation type="submission" date="2023-03" db="EMBL/GenBank/DDBJ databases">
        <title>Massive genome expansion in bonnet fungi (Mycena s.s.) driven by repeated elements and novel gene families across ecological guilds.</title>
        <authorList>
            <consortium name="Lawrence Berkeley National Laboratory"/>
            <person name="Harder C.B."/>
            <person name="Miyauchi S."/>
            <person name="Viragh M."/>
            <person name="Kuo A."/>
            <person name="Thoen E."/>
            <person name="Andreopoulos B."/>
            <person name="Lu D."/>
            <person name="Skrede I."/>
            <person name="Drula E."/>
            <person name="Henrissat B."/>
            <person name="Morin E."/>
            <person name="Kohler A."/>
            <person name="Barry K."/>
            <person name="LaButti K."/>
            <person name="Morin E."/>
            <person name="Salamov A."/>
            <person name="Lipzen A."/>
            <person name="Mereny Z."/>
            <person name="Hegedus B."/>
            <person name="Baldrian P."/>
            <person name="Stursova M."/>
            <person name="Weitz H."/>
            <person name="Taylor A."/>
            <person name="Grigoriev I.V."/>
            <person name="Nagy L.G."/>
            <person name="Martin F."/>
            <person name="Kauserud H."/>
        </authorList>
    </citation>
    <scope>NUCLEOTIDE SEQUENCE</scope>
    <source>
        <strain evidence="2">CBHHK173m</strain>
    </source>
</reference>
<evidence type="ECO:0000256" key="1">
    <source>
        <dbReference type="SAM" id="MobiDB-lite"/>
    </source>
</evidence>
<feature type="compositionally biased region" description="Pro residues" evidence="1">
    <location>
        <begin position="19"/>
        <end position="30"/>
    </location>
</feature>
<dbReference type="AlphaFoldDB" id="A0AAD6TL40"/>
<feature type="region of interest" description="Disordered" evidence="1">
    <location>
        <begin position="74"/>
        <end position="113"/>
    </location>
</feature>
<sequence length="113" mass="12032">MALEASRCLHTPTALANASPPPPATPPPTCRRPCRASPALESSHLTPVLARCPRPLHLVPRALAAVRGRSQLLPSAQASLRRPPLRLSAADTSQQARRFDAPAQRTSCPLTHA</sequence>
<proteinExistence type="predicted"/>
<accession>A0AAD6TL40</accession>
<gene>
    <name evidence="2" type="ORF">B0H15DRAFT_958852</name>
</gene>
<feature type="region of interest" description="Disordered" evidence="1">
    <location>
        <begin position="1"/>
        <end position="35"/>
    </location>
</feature>
<organism evidence="2 3">
    <name type="scientific">Mycena belliarum</name>
    <dbReference type="NCBI Taxonomy" id="1033014"/>
    <lineage>
        <taxon>Eukaryota</taxon>
        <taxon>Fungi</taxon>
        <taxon>Dikarya</taxon>
        <taxon>Basidiomycota</taxon>
        <taxon>Agaricomycotina</taxon>
        <taxon>Agaricomycetes</taxon>
        <taxon>Agaricomycetidae</taxon>
        <taxon>Agaricales</taxon>
        <taxon>Marasmiineae</taxon>
        <taxon>Mycenaceae</taxon>
        <taxon>Mycena</taxon>
    </lineage>
</organism>
<dbReference type="EMBL" id="JARJCN010000244">
    <property type="protein sequence ID" value="KAJ7061898.1"/>
    <property type="molecule type" value="Genomic_DNA"/>
</dbReference>
<keyword evidence="3" id="KW-1185">Reference proteome</keyword>